<dbReference type="HOGENOM" id="CLU_492550_0_0_1"/>
<feature type="compositionally biased region" description="Acidic residues" evidence="1">
    <location>
        <begin position="129"/>
        <end position="141"/>
    </location>
</feature>
<reference evidence="3" key="1">
    <citation type="submission" date="2013-02" db="EMBL/GenBank/DDBJ databases">
        <authorList>
            <consortium name="The Broad Institute Genome Sequencing Platform"/>
            <person name="Cuomo C."/>
            <person name="Becnel J."/>
            <person name="Sanscrainte N."/>
            <person name="Walker B."/>
            <person name="Young S.K."/>
            <person name="Zeng Q."/>
            <person name="Gargeya S."/>
            <person name="Fitzgerald M."/>
            <person name="Haas B."/>
            <person name="Abouelleil A."/>
            <person name="Alvarado L."/>
            <person name="Arachchi H.M."/>
            <person name="Berlin A.M."/>
            <person name="Chapman S.B."/>
            <person name="Dewar J."/>
            <person name="Goldberg J."/>
            <person name="Griggs A."/>
            <person name="Gujja S."/>
            <person name="Hansen M."/>
            <person name="Howarth C."/>
            <person name="Imamovic A."/>
            <person name="Larimer J."/>
            <person name="McCowan C."/>
            <person name="Murphy C."/>
            <person name="Neiman D."/>
            <person name="Pearson M."/>
            <person name="Priest M."/>
            <person name="Roberts A."/>
            <person name="Saif S."/>
            <person name="Shea T."/>
            <person name="Sisk P."/>
            <person name="Sykes S."/>
            <person name="Wortman J."/>
            <person name="Nusbaum C."/>
            <person name="Birren B."/>
        </authorList>
    </citation>
    <scope>NUCLEOTIDE SEQUENCE [LARGE SCALE GENOMIC DNA]</scope>
    <source>
        <strain evidence="3">PRA339</strain>
    </source>
</reference>
<feature type="compositionally biased region" description="Acidic residues" evidence="1">
    <location>
        <begin position="288"/>
        <end position="299"/>
    </location>
</feature>
<reference evidence="2 3" key="2">
    <citation type="submission" date="2014-03" db="EMBL/GenBank/DDBJ databases">
        <title>The Genome Sequence of Anncaliia algerae insect isolate PRA339.</title>
        <authorList>
            <consortium name="The Broad Institute Genome Sequencing Platform"/>
            <consortium name="The Broad Institute Genome Sequencing Center for Infectious Disease"/>
            <person name="Cuomo C."/>
            <person name="Becnel J."/>
            <person name="Sanscrainte N."/>
            <person name="Walker B."/>
            <person name="Young S.K."/>
            <person name="Zeng Q."/>
            <person name="Gargeya S."/>
            <person name="Fitzgerald M."/>
            <person name="Haas B."/>
            <person name="Abouelleil A."/>
            <person name="Alvarado L."/>
            <person name="Arachchi H.M."/>
            <person name="Berlin A.M."/>
            <person name="Chapman S.B."/>
            <person name="Dewar J."/>
            <person name="Goldberg J."/>
            <person name="Griggs A."/>
            <person name="Gujja S."/>
            <person name="Hansen M."/>
            <person name="Howarth C."/>
            <person name="Imamovic A."/>
            <person name="Larimer J."/>
            <person name="McCowan C."/>
            <person name="Murphy C."/>
            <person name="Neiman D."/>
            <person name="Pearson M."/>
            <person name="Priest M."/>
            <person name="Roberts A."/>
            <person name="Saif S."/>
            <person name="Shea T."/>
            <person name="Sisk P."/>
            <person name="Sykes S."/>
            <person name="Wortman J."/>
            <person name="Nusbaum C."/>
            <person name="Birren B."/>
        </authorList>
    </citation>
    <scope>NUCLEOTIDE SEQUENCE [LARGE SCALE GENOMIC DNA]</scope>
    <source>
        <strain evidence="2 3">PRA339</strain>
    </source>
</reference>
<name>A0A059EXV3_9MICR</name>
<sequence length="553" mass="63150">MKHLFFSECKSLMNIVIFLFFYYCMNDYNVKLISNDNEVMESDGHFVPNGSEKDTKKPHENNLQPNEDNTQPKSIPSQPMVVTPAPQIQNTAQTTPLIPNNIPTSTPVTINQPVIAQTPTNPSKHNIEEPTEEVTDEGEEENGSHGDHMDISDELFAEIQKDDSLKIYDKNNRTLSESDNGDRLIWLAEDIGTRFYHPGKDDELNIIKTTKGKCLKRIKNGVFLRDCDKAGNDPSFLFRMNLSERGMRPKKSPKAKDKDEEENHKEKSEETKKEKPKKKIHKNHDISTPEEENLSDTEDLEIKNKKDSPHKESLDSPPNPFGNPTIYALPYFFDKLTENTSELKKIEEKIGNNCHKENNKEGEVLNSVVKELKLIEDHLKKMEEEKDSKKTKKHSSSNNDEEENEKNKEKPFDNDKMLKIISDLSSRITNTLPPSQPAYNPPPNNQPQPMNNQPYINQPQPVYNQPYNNQQQPMNNQPYTNQPQQPTNNQPYTNQPQQNQSTPNNLQQSSPPPSSTTNPLDLISQIIKLSPSNQASSFINSMNQNKNPNNIIG</sequence>
<proteinExistence type="predicted"/>
<gene>
    <name evidence="2" type="ORF">H312_02905</name>
</gene>
<feature type="compositionally biased region" description="Polar residues" evidence="1">
    <location>
        <begin position="61"/>
        <end position="77"/>
    </location>
</feature>
<protein>
    <submittedName>
        <fullName evidence="2">Uncharacterized protein</fullName>
    </submittedName>
</protein>
<feature type="region of interest" description="Disordered" evidence="1">
    <location>
        <begin position="240"/>
        <end position="327"/>
    </location>
</feature>
<feature type="region of interest" description="Disordered" evidence="1">
    <location>
        <begin position="381"/>
        <end position="519"/>
    </location>
</feature>
<accession>A0A059EXV3</accession>
<organism evidence="2 3">
    <name type="scientific">Anncaliia algerae PRA339</name>
    <dbReference type="NCBI Taxonomy" id="1288291"/>
    <lineage>
        <taxon>Eukaryota</taxon>
        <taxon>Fungi</taxon>
        <taxon>Fungi incertae sedis</taxon>
        <taxon>Microsporidia</taxon>
        <taxon>Tubulinosematoidea</taxon>
        <taxon>Tubulinosematidae</taxon>
        <taxon>Anncaliia</taxon>
    </lineage>
</organism>
<dbReference type="VEuPathDB" id="MicrosporidiaDB:H312_02905"/>
<feature type="region of interest" description="Disordered" evidence="1">
    <location>
        <begin position="43"/>
        <end position="78"/>
    </location>
</feature>
<feature type="compositionally biased region" description="Basic and acidic residues" evidence="1">
    <location>
        <begin position="51"/>
        <end position="60"/>
    </location>
</feature>
<feature type="region of interest" description="Disordered" evidence="1">
    <location>
        <begin position="116"/>
        <end position="149"/>
    </location>
</feature>
<feature type="compositionally biased region" description="Basic and acidic residues" evidence="1">
    <location>
        <begin position="254"/>
        <end position="273"/>
    </location>
</feature>
<dbReference type="Proteomes" id="UP000030655">
    <property type="component" value="Unassembled WGS sequence"/>
</dbReference>
<feature type="compositionally biased region" description="Basic and acidic residues" evidence="1">
    <location>
        <begin position="405"/>
        <end position="418"/>
    </location>
</feature>
<dbReference type="OrthoDB" id="10655197at2759"/>
<evidence type="ECO:0000313" key="3">
    <source>
        <dbReference type="Proteomes" id="UP000030655"/>
    </source>
</evidence>
<feature type="compositionally biased region" description="Pro residues" evidence="1">
    <location>
        <begin position="434"/>
        <end position="446"/>
    </location>
</feature>
<evidence type="ECO:0000256" key="1">
    <source>
        <dbReference type="SAM" id="MobiDB-lite"/>
    </source>
</evidence>
<keyword evidence="3" id="KW-1185">Reference proteome</keyword>
<feature type="compositionally biased region" description="Low complexity" evidence="1">
    <location>
        <begin position="447"/>
        <end position="519"/>
    </location>
</feature>
<feature type="compositionally biased region" description="Polar residues" evidence="1">
    <location>
        <begin position="423"/>
        <end position="432"/>
    </location>
</feature>
<dbReference type="EMBL" id="KK365238">
    <property type="protein sequence ID" value="KCZ79697.1"/>
    <property type="molecule type" value="Genomic_DNA"/>
</dbReference>
<dbReference type="AlphaFoldDB" id="A0A059EXV3"/>
<feature type="compositionally biased region" description="Basic and acidic residues" evidence="1">
    <location>
        <begin position="300"/>
        <end position="314"/>
    </location>
</feature>
<evidence type="ECO:0000313" key="2">
    <source>
        <dbReference type="EMBL" id="KCZ79697.1"/>
    </source>
</evidence>